<accession>A0A371IEH7</accession>
<dbReference type="Proteomes" id="UP000257109">
    <property type="component" value="Unassembled WGS sequence"/>
</dbReference>
<name>A0A371IEH7_MUCPR</name>
<sequence>MGEMVSLAFTLEKYSDEILCDVVPMEATHVFLGEVSEDQLQMKIKREKKQKEQREKREC</sequence>
<comment type="caution">
    <text evidence="1">The sequence shown here is derived from an EMBL/GenBank/DDBJ whole genome shotgun (WGS) entry which is preliminary data.</text>
</comment>
<evidence type="ECO:0000313" key="1">
    <source>
        <dbReference type="EMBL" id="RDY13440.1"/>
    </source>
</evidence>
<feature type="non-terminal residue" evidence="1">
    <location>
        <position position="1"/>
    </location>
</feature>
<dbReference type="OrthoDB" id="1747743at2759"/>
<proteinExistence type="predicted"/>
<keyword evidence="2" id="KW-1185">Reference proteome</keyword>
<protein>
    <submittedName>
        <fullName evidence="1">Uncharacterized protein</fullName>
    </submittedName>
</protein>
<organism evidence="1 2">
    <name type="scientific">Mucuna pruriens</name>
    <name type="common">Velvet bean</name>
    <name type="synonym">Dolichos pruriens</name>
    <dbReference type="NCBI Taxonomy" id="157652"/>
    <lineage>
        <taxon>Eukaryota</taxon>
        <taxon>Viridiplantae</taxon>
        <taxon>Streptophyta</taxon>
        <taxon>Embryophyta</taxon>
        <taxon>Tracheophyta</taxon>
        <taxon>Spermatophyta</taxon>
        <taxon>Magnoliopsida</taxon>
        <taxon>eudicotyledons</taxon>
        <taxon>Gunneridae</taxon>
        <taxon>Pentapetalae</taxon>
        <taxon>rosids</taxon>
        <taxon>fabids</taxon>
        <taxon>Fabales</taxon>
        <taxon>Fabaceae</taxon>
        <taxon>Papilionoideae</taxon>
        <taxon>50 kb inversion clade</taxon>
        <taxon>NPAAA clade</taxon>
        <taxon>indigoferoid/millettioid clade</taxon>
        <taxon>Phaseoleae</taxon>
        <taxon>Mucuna</taxon>
    </lineage>
</organism>
<dbReference type="EMBL" id="QJKJ01000278">
    <property type="protein sequence ID" value="RDY13440.1"/>
    <property type="molecule type" value="Genomic_DNA"/>
</dbReference>
<gene>
    <name evidence="1" type="ORF">CR513_01652</name>
</gene>
<reference evidence="1" key="1">
    <citation type="submission" date="2018-05" db="EMBL/GenBank/DDBJ databases">
        <title>Draft genome of Mucuna pruriens seed.</title>
        <authorList>
            <person name="Nnadi N.E."/>
            <person name="Vos R."/>
            <person name="Hasami M.H."/>
            <person name="Devisetty U.K."/>
            <person name="Aguiy J.C."/>
        </authorList>
    </citation>
    <scope>NUCLEOTIDE SEQUENCE [LARGE SCALE GENOMIC DNA]</scope>
    <source>
        <strain evidence="1">JCA_2017</strain>
    </source>
</reference>
<dbReference type="AlphaFoldDB" id="A0A371IEH7"/>
<evidence type="ECO:0000313" key="2">
    <source>
        <dbReference type="Proteomes" id="UP000257109"/>
    </source>
</evidence>